<dbReference type="EMBL" id="OW240912">
    <property type="protein sequence ID" value="CAH2221741.1"/>
    <property type="molecule type" value="Genomic_DNA"/>
</dbReference>
<dbReference type="AlphaFoldDB" id="A0AAD1VMB8"/>
<feature type="domain" description="Major facilitator superfamily (MFS) profile" evidence="4">
    <location>
        <begin position="22"/>
        <end position="453"/>
    </location>
</feature>
<feature type="transmembrane region" description="Helical" evidence="3">
    <location>
        <begin position="148"/>
        <end position="170"/>
    </location>
</feature>
<accession>A0AAD1VMB8</accession>
<dbReference type="PROSITE" id="PS50850">
    <property type="entry name" value="MFS"/>
    <property type="match status" value="1"/>
</dbReference>
<dbReference type="Proteomes" id="UP001295444">
    <property type="component" value="Chromosome 01"/>
</dbReference>
<dbReference type="Gene3D" id="1.20.1250.20">
    <property type="entry name" value="MFS general substrate transporter like domains"/>
    <property type="match status" value="1"/>
</dbReference>
<dbReference type="PANTHER" id="PTHR11360:SF20">
    <property type="entry name" value="MONOCARBOXYLATE TRANSPORTER 7"/>
    <property type="match status" value="1"/>
</dbReference>
<feature type="transmembrane region" description="Helical" evidence="3">
    <location>
        <begin position="90"/>
        <end position="109"/>
    </location>
</feature>
<proteinExistence type="predicted"/>
<dbReference type="InterPro" id="IPR011701">
    <property type="entry name" value="MFS"/>
</dbReference>
<evidence type="ECO:0000313" key="5">
    <source>
        <dbReference type="EMBL" id="CAH2221741.1"/>
    </source>
</evidence>
<feature type="transmembrane region" description="Helical" evidence="3">
    <location>
        <begin position="368"/>
        <end position="385"/>
    </location>
</feature>
<evidence type="ECO:0000259" key="4">
    <source>
        <dbReference type="PROSITE" id="PS50850"/>
    </source>
</evidence>
<organism evidence="5 6">
    <name type="scientific">Pelobates cultripes</name>
    <name type="common">Western spadefoot toad</name>
    <dbReference type="NCBI Taxonomy" id="61616"/>
    <lineage>
        <taxon>Eukaryota</taxon>
        <taxon>Metazoa</taxon>
        <taxon>Chordata</taxon>
        <taxon>Craniata</taxon>
        <taxon>Vertebrata</taxon>
        <taxon>Euteleostomi</taxon>
        <taxon>Amphibia</taxon>
        <taxon>Batrachia</taxon>
        <taxon>Anura</taxon>
        <taxon>Pelobatoidea</taxon>
        <taxon>Pelobatidae</taxon>
        <taxon>Pelobates</taxon>
    </lineage>
</organism>
<feature type="transmembrane region" description="Helical" evidence="3">
    <location>
        <begin position="176"/>
        <end position="198"/>
    </location>
</feature>
<dbReference type="InterPro" id="IPR020846">
    <property type="entry name" value="MFS_dom"/>
</dbReference>
<sequence length="545" mass="60022">MIDIKKFMRPNVYTKVPDGGWGWVIAVAFFFVEAFTYGIVNIFGVFFDELKDYFHESNDKVSWIFSICAFVFTVTAPIASILTSQFGHRLVVMAGGLLCSIGMLVTTFASNVNTMYISIGVMSGLGYSLSFFPSLTILSQYFDRRRSLVISAATTGECFAVIVFVPAYTALMQYKGWRICLFVIGALQLIIMVCGFLLQPIIIIPEEDPKQHSDIEKLDNKDTLITIDVTDSVDNSKAKTDMPKEEKMLEPVESEKDELVLDFSVLKNTSFIFYTLFGLFSVFGTSVPPLFIIPYSVSLGIPEELSTRILIFMAFAELLGRISAGFIMHKEPINKIYIELTFVILLCLALVAIPFAQTFLGLMACSFFYSYMMGAVAATYIPLIGEKDIVGIEKMESAVGVFVFIQSFTSLTGPPLTGVLVDKTKYYGSAFYFSAVGMALGAICLAIVKPSQNGLCKNDAPATQDSAEFQDAQDMPINIAVVDENPSGTEENSSTIEMELCAIVRPCINGQCKKKSPDTQDSTECQDVQDLAIETPEMDGNLSAD</sequence>
<dbReference type="Pfam" id="PF07690">
    <property type="entry name" value="MFS_1"/>
    <property type="match status" value="1"/>
</dbReference>
<evidence type="ECO:0000256" key="1">
    <source>
        <dbReference type="ARBA" id="ARBA00004141"/>
    </source>
</evidence>
<evidence type="ECO:0000256" key="2">
    <source>
        <dbReference type="SAM" id="MobiDB-lite"/>
    </source>
</evidence>
<dbReference type="GO" id="GO:0016020">
    <property type="term" value="C:membrane"/>
    <property type="evidence" value="ECO:0007669"/>
    <property type="project" value="UniProtKB-SubCell"/>
</dbReference>
<dbReference type="SUPFAM" id="SSF103473">
    <property type="entry name" value="MFS general substrate transporter"/>
    <property type="match status" value="1"/>
</dbReference>
<keyword evidence="3" id="KW-0472">Membrane</keyword>
<dbReference type="InterPro" id="IPR036259">
    <property type="entry name" value="MFS_trans_sf"/>
</dbReference>
<keyword evidence="6" id="KW-1185">Reference proteome</keyword>
<evidence type="ECO:0000313" key="6">
    <source>
        <dbReference type="Proteomes" id="UP001295444"/>
    </source>
</evidence>
<feature type="transmembrane region" description="Helical" evidence="3">
    <location>
        <begin position="429"/>
        <end position="448"/>
    </location>
</feature>
<name>A0AAD1VMB8_PELCU</name>
<feature type="transmembrane region" description="Helical" evidence="3">
    <location>
        <begin position="271"/>
        <end position="293"/>
    </location>
</feature>
<protein>
    <submittedName>
        <fullName evidence="5">Monocarboxylate transporter 7 isoform X1</fullName>
    </submittedName>
</protein>
<dbReference type="InterPro" id="IPR050327">
    <property type="entry name" value="Proton-linked_MCT"/>
</dbReference>
<dbReference type="PANTHER" id="PTHR11360">
    <property type="entry name" value="MONOCARBOXYLATE TRANSPORTER"/>
    <property type="match status" value="1"/>
</dbReference>
<feature type="transmembrane region" description="Helical" evidence="3">
    <location>
        <begin position="115"/>
        <end position="136"/>
    </location>
</feature>
<reference evidence="5" key="1">
    <citation type="submission" date="2022-03" db="EMBL/GenBank/DDBJ databases">
        <authorList>
            <person name="Alioto T."/>
            <person name="Alioto T."/>
            <person name="Gomez Garrido J."/>
        </authorList>
    </citation>
    <scope>NUCLEOTIDE SEQUENCE</scope>
</reference>
<evidence type="ECO:0000256" key="3">
    <source>
        <dbReference type="SAM" id="Phobius"/>
    </source>
</evidence>
<feature type="transmembrane region" description="Helical" evidence="3">
    <location>
        <begin position="336"/>
        <end position="356"/>
    </location>
</feature>
<feature type="transmembrane region" description="Helical" evidence="3">
    <location>
        <begin position="63"/>
        <end position="83"/>
    </location>
</feature>
<feature type="transmembrane region" description="Helical" evidence="3">
    <location>
        <begin position="397"/>
        <end position="417"/>
    </location>
</feature>
<keyword evidence="3" id="KW-1133">Transmembrane helix</keyword>
<feature type="transmembrane region" description="Helical" evidence="3">
    <location>
        <begin position="305"/>
        <end position="324"/>
    </location>
</feature>
<dbReference type="GO" id="GO:0008028">
    <property type="term" value="F:monocarboxylic acid transmembrane transporter activity"/>
    <property type="evidence" value="ECO:0007669"/>
    <property type="project" value="TreeGrafter"/>
</dbReference>
<feature type="region of interest" description="Disordered" evidence="2">
    <location>
        <begin position="514"/>
        <end position="545"/>
    </location>
</feature>
<keyword evidence="3" id="KW-0812">Transmembrane</keyword>
<gene>
    <name evidence="5" type="ORF">PECUL_23A031784</name>
</gene>
<comment type="subcellular location">
    <subcellularLocation>
        <location evidence="1">Membrane</location>
        <topology evidence="1">Multi-pass membrane protein</topology>
    </subcellularLocation>
</comment>
<feature type="transmembrane region" description="Helical" evidence="3">
    <location>
        <begin position="21"/>
        <end position="43"/>
    </location>
</feature>